<reference evidence="4" key="1">
    <citation type="journal article" date="2016" name="Nat. Genet.">
        <title>A high-quality carrot genome assembly provides new insights into carotenoid accumulation and asterid genome evolution.</title>
        <authorList>
            <person name="Iorizzo M."/>
            <person name="Ellison S."/>
            <person name="Senalik D."/>
            <person name="Zeng P."/>
            <person name="Satapoomin P."/>
            <person name="Huang J."/>
            <person name="Bowman M."/>
            <person name="Iovene M."/>
            <person name="Sanseverino W."/>
            <person name="Cavagnaro P."/>
            <person name="Yildiz M."/>
            <person name="Macko-Podgorni A."/>
            <person name="Moranska E."/>
            <person name="Grzebelus E."/>
            <person name="Grzebelus D."/>
            <person name="Ashrafi H."/>
            <person name="Zheng Z."/>
            <person name="Cheng S."/>
            <person name="Spooner D."/>
            <person name="Van Deynze A."/>
            <person name="Simon P."/>
        </authorList>
    </citation>
    <scope>NUCLEOTIDE SEQUENCE</scope>
    <source>
        <tissue evidence="4">Leaf</tissue>
    </source>
</reference>
<dbReference type="InterPro" id="IPR051419">
    <property type="entry name" value="Lys/N-term_MeTrsfase_sf"/>
</dbReference>
<dbReference type="PANTHER" id="PTHR12176">
    <property type="entry name" value="SAM-DEPENDENT METHYLTRANSFERASE SUPERFAMILY PROTEIN"/>
    <property type="match status" value="1"/>
</dbReference>
<keyword evidence="2" id="KW-0489">Methyltransferase</keyword>
<organism evidence="4 5">
    <name type="scientific">Daucus carota subsp. sativus</name>
    <name type="common">Carrot</name>
    <dbReference type="NCBI Taxonomy" id="79200"/>
    <lineage>
        <taxon>Eukaryota</taxon>
        <taxon>Viridiplantae</taxon>
        <taxon>Streptophyta</taxon>
        <taxon>Embryophyta</taxon>
        <taxon>Tracheophyta</taxon>
        <taxon>Spermatophyta</taxon>
        <taxon>Magnoliopsida</taxon>
        <taxon>eudicotyledons</taxon>
        <taxon>Gunneridae</taxon>
        <taxon>Pentapetalae</taxon>
        <taxon>asterids</taxon>
        <taxon>campanulids</taxon>
        <taxon>Apiales</taxon>
        <taxon>Apiaceae</taxon>
        <taxon>Apioideae</taxon>
        <taxon>Scandiceae</taxon>
        <taxon>Daucinae</taxon>
        <taxon>Daucus</taxon>
        <taxon>Daucus sect. Daucus</taxon>
    </lineage>
</organism>
<dbReference type="GO" id="GO:0008168">
    <property type="term" value="F:methyltransferase activity"/>
    <property type="evidence" value="ECO:0007669"/>
    <property type="project" value="UniProtKB-KW"/>
</dbReference>
<dbReference type="PANTHER" id="PTHR12176:SF56">
    <property type="entry name" value="OS04G0510700 PROTEIN"/>
    <property type="match status" value="1"/>
</dbReference>
<accession>A0AAF0W571</accession>
<reference evidence="4" key="2">
    <citation type="submission" date="2022-03" db="EMBL/GenBank/DDBJ databases">
        <title>Draft title - Genomic analysis of global carrot germplasm unveils the trajectory of domestication and the origin of high carotenoid orange carrot.</title>
        <authorList>
            <person name="Iorizzo M."/>
            <person name="Ellison S."/>
            <person name="Senalik D."/>
            <person name="Macko-Podgorni A."/>
            <person name="Grzebelus D."/>
            <person name="Bostan H."/>
            <person name="Rolling W."/>
            <person name="Curaba J."/>
            <person name="Simon P."/>
        </authorList>
    </citation>
    <scope>NUCLEOTIDE SEQUENCE</scope>
    <source>
        <tissue evidence="4">Leaf</tissue>
    </source>
</reference>
<comment type="similarity">
    <text evidence="1">Belongs to the methyltransferase superfamily.</text>
</comment>
<dbReference type="Proteomes" id="UP000077755">
    <property type="component" value="Chromosome 1"/>
</dbReference>
<sequence length="429" mass="48449">MLKRVISKWRSRSRSNFRRQLSTVVRQTCTSTDDEGSWNYSSEWWDDDFKGQAVFQSFSDKGNGLVSVLSYPSSTPNRAYWPEKEKWLQERYAEIHPGSQQDEKFMILGYQWRVLRFNTETRQSTVKIMAACRESDAGSVYLMQQARCLAVPYVKSMLSSGLASIKSCDYDLKSAILGKKTMNILCIGHGGGTLPLFLADKIQGAIVDIVELDPVVISASTKAMAFPSYSIMNPSGERANLTPDPKDEVMWKGIHERLQLYESDAEDFVVNSTKLYDMVFVDAYDGQDIFPHKLWDPQSPFLNALSDRLHPEHGTVVVNLHADTDLFDDDDTLPSQLVLPMGKYVKSVCEAYKNVIVGNSNGGLAFNVLVPWVCNSSLVISRGFRKRSGVLHRDTVLDILVSNLFEVEDILNLPFSCLEYLKRGIYLVN</sequence>
<evidence type="ECO:0000256" key="2">
    <source>
        <dbReference type="ARBA" id="ARBA00022603"/>
    </source>
</evidence>
<keyword evidence="3" id="KW-0808">Transferase</keyword>
<dbReference type="GO" id="GO:0032259">
    <property type="term" value="P:methylation"/>
    <property type="evidence" value="ECO:0007669"/>
    <property type="project" value="UniProtKB-KW"/>
</dbReference>
<evidence type="ECO:0000256" key="3">
    <source>
        <dbReference type="ARBA" id="ARBA00022679"/>
    </source>
</evidence>
<keyword evidence="5" id="KW-1185">Reference proteome</keyword>
<gene>
    <name evidence="4" type="ORF">DCAR_0102385</name>
</gene>
<dbReference type="InterPro" id="IPR029063">
    <property type="entry name" value="SAM-dependent_MTases_sf"/>
</dbReference>
<evidence type="ECO:0000256" key="1">
    <source>
        <dbReference type="ARBA" id="ARBA00008361"/>
    </source>
</evidence>
<proteinExistence type="inferred from homology"/>
<evidence type="ECO:0000313" key="4">
    <source>
        <dbReference type="EMBL" id="WOG83211.1"/>
    </source>
</evidence>
<dbReference type="SUPFAM" id="SSF53335">
    <property type="entry name" value="S-adenosyl-L-methionine-dependent methyltransferases"/>
    <property type="match status" value="1"/>
</dbReference>
<dbReference type="Gene3D" id="3.40.50.150">
    <property type="entry name" value="Vaccinia Virus protein VP39"/>
    <property type="match status" value="1"/>
</dbReference>
<dbReference type="KEGG" id="dcr:108210112"/>
<evidence type="ECO:0000313" key="5">
    <source>
        <dbReference type="Proteomes" id="UP000077755"/>
    </source>
</evidence>
<name>A0AAF0W571_DAUCS</name>
<dbReference type="AlphaFoldDB" id="A0AAF0W571"/>
<dbReference type="EMBL" id="CP093343">
    <property type="protein sequence ID" value="WOG83211.1"/>
    <property type="molecule type" value="Genomic_DNA"/>
</dbReference>
<protein>
    <submittedName>
        <fullName evidence="4">Uncharacterized protein</fullName>
    </submittedName>
</protein>